<gene>
    <name evidence="2" type="ORF">DDB_G0271252</name>
</gene>
<evidence type="ECO:0000256" key="1">
    <source>
        <dbReference type="SAM" id="MobiDB-lite"/>
    </source>
</evidence>
<dbReference type="eggNOG" id="ENOG502RIQB">
    <property type="taxonomic scope" value="Eukaryota"/>
</dbReference>
<organism evidence="2 3">
    <name type="scientific">Dictyostelium discoideum</name>
    <name type="common">Social amoeba</name>
    <dbReference type="NCBI Taxonomy" id="44689"/>
    <lineage>
        <taxon>Eukaryota</taxon>
        <taxon>Amoebozoa</taxon>
        <taxon>Evosea</taxon>
        <taxon>Eumycetozoa</taxon>
        <taxon>Dictyostelia</taxon>
        <taxon>Dictyosteliales</taxon>
        <taxon>Dictyosteliaceae</taxon>
        <taxon>Dictyostelium</taxon>
    </lineage>
</organism>
<dbReference type="Proteomes" id="UP000002195">
    <property type="component" value="Unassembled WGS sequence"/>
</dbReference>
<evidence type="ECO:0000313" key="2">
    <source>
        <dbReference type="EMBL" id="EAL71756.1"/>
    </source>
</evidence>
<dbReference type="OMA" id="ICKFHIN"/>
<feature type="region of interest" description="Disordered" evidence="1">
    <location>
        <begin position="32"/>
        <end position="53"/>
    </location>
</feature>
<dbReference type="KEGG" id="ddi:DDB_G0271252"/>
<dbReference type="RefSeq" id="XP_645701.1">
    <property type="nucleotide sequence ID" value="XM_640609.1"/>
</dbReference>
<name>Q55BB1_DICDI</name>
<dbReference type="FunCoup" id="Q55BB1">
    <property type="interactions" value="877"/>
</dbReference>
<evidence type="ECO:0000313" key="3">
    <source>
        <dbReference type="Proteomes" id="UP000002195"/>
    </source>
</evidence>
<dbReference type="InParanoid" id="Q55BB1"/>
<dbReference type="PaxDb" id="44689-DDB0202808"/>
<comment type="caution">
    <text evidence="2">The sequence shown here is derived from an EMBL/GenBank/DDBJ whole genome shotgun (WGS) entry which is preliminary data.</text>
</comment>
<accession>Q55BB1</accession>
<reference evidence="2 3" key="1">
    <citation type="journal article" date="2005" name="Nature">
        <title>The genome of the social amoeba Dictyostelium discoideum.</title>
        <authorList>
            <consortium name="The Dictyostelium discoideum Sequencing Consortium"/>
            <person name="Eichinger L."/>
            <person name="Pachebat J.A."/>
            <person name="Glockner G."/>
            <person name="Rajandream M.A."/>
            <person name="Sucgang R."/>
            <person name="Berriman M."/>
            <person name="Song J."/>
            <person name="Olsen R."/>
            <person name="Szafranski K."/>
            <person name="Xu Q."/>
            <person name="Tunggal B."/>
            <person name="Kummerfeld S."/>
            <person name="Madera M."/>
            <person name="Konfortov B.A."/>
            <person name="Rivero F."/>
            <person name="Bankier A.T."/>
            <person name="Lehmann R."/>
            <person name="Hamlin N."/>
            <person name="Davies R."/>
            <person name="Gaudet P."/>
            <person name="Fey P."/>
            <person name="Pilcher K."/>
            <person name="Chen G."/>
            <person name="Saunders D."/>
            <person name="Sodergren E."/>
            <person name="Davis P."/>
            <person name="Kerhornou A."/>
            <person name="Nie X."/>
            <person name="Hall N."/>
            <person name="Anjard C."/>
            <person name="Hemphill L."/>
            <person name="Bason N."/>
            <person name="Farbrother P."/>
            <person name="Desany B."/>
            <person name="Just E."/>
            <person name="Morio T."/>
            <person name="Rost R."/>
            <person name="Churcher C."/>
            <person name="Cooper J."/>
            <person name="Haydock S."/>
            <person name="van Driessche N."/>
            <person name="Cronin A."/>
            <person name="Goodhead I."/>
            <person name="Muzny D."/>
            <person name="Mourier T."/>
            <person name="Pain A."/>
            <person name="Lu M."/>
            <person name="Harper D."/>
            <person name="Lindsay R."/>
            <person name="Hauser H."/>
            <person name="James K."/>
            <person name="Quiles M."/>
            <person name="Madan Babu M."/>
            <person name="Saito T."/>
            <person name="Buchrieser C."/>
            <person name="Wardroper A."/>
            <person name="Felder M."/>
            <person name="Thangavelu M."/>
            <person name="Johnson D."/>
            <person name="Knights A."/>
            <person name="Loulseged H."/>
            <person name="Mungall K."/>
            <person name="Oliver K."/>
            <person name="Price C."/>
            <person name="Quail M.A."/>
            <person name="Urushihara H."/>
            <person name="Hernandez J."/>
            <person name="Rabbinowitsch E."/>
            <person name="Steffen D."/>
            <person name="Sanders M."/>
            <person name="Ma J."/>
            <person name="Kohara Y."/>
            <person name="Sharp S."/>
            <person name="Simmonds M."/>
            <person name="Spiegler S."/>
            <person name="Tivey A."/>
            <person name="Sugano S."/>
            <person name="White B."/>
            <person name="Walker D."/>
            <person name="Woodward J."/>
            <person name="Winckler T."/>
            <person name="Tanaka Y."/>
            <person name="Shaulsky G."/>
            <person name="Schleicher M."/>
            <person name="Weinstock G."/>
            <person name="Rosenthal A."/>
            <person name="Cox E.C."/>
            <person name="Chisholm R.L."/>
            <person name="Gibbs R."/>
            <person name="Loomis W.F."/>
            <person name="Platzer M."/>
            <person name="Kay R.R."/>
            <person name="Williams J."/>
            <person name="Dear P.H."/>
            <person name="Noegel A.A."/>
            <person name="Barrell B."/>
            <person name="Kuspa A."/>
        </authorList>
    </citation>
    <scope>NUCLEOTIDE SEQUENCE [LARGE SCALE GENOMIC DNA]</scope>
    <source>
        <strain evidence="2 3">AX4</strain>
    </source>
</reference>
<dbReference type="HOGENOM" id="CLU_2459407_0_0_1"/>
<dbReference type="GeneID" id="8617894"/>
<dbReference type="EMBL" id="AAFI02000006">
    <property type="protein sequence ID" value="EAL71756.1"/>
    <property type="molecule type" value="Genomic_DNA"/>
</dbReference>
<dbReference type="AlphaFoldDB" id="Q55BB1"/>
<protein>
    <submittedName>
        <fullName evidence="2">Uncharacterized protein</fullName>
    </submittedName>
</protein>
<proteinExistence type="predicted"/>
<keyword evidence="3" id="KW-1185">Reference proteome</keyword>
<dbReference type="dictyBase" id="DDB_G0271252"/>
<sequence>MKIDYRCSNPIKTTKPIDYSVYKNKKLSSINVNDSNNNNNNNNNNINTNTNTSVNNNIKIQRINRSDEQFRQICKFHINNYGVEINGDK</sequence>
<dbReference type="VEuPathDB" id="AmoebaDB:DDB_G0271252"/>